<comment type="caution">
    <text evidence="3">The sequence shown here is derived from an EMBL/GenBank/DDBJ whole genome shotgun (WGS) entry which is preliminary data.</text>
</comment>
<dbReference type="InterPro" id="IPR000383">
    <property type="entry name" value="Xaa-Pro-like_dom"/>
</dbReference>
<evidence type="ECO:0000256" key="1">
    <source>
        <dbReference type="ARBA" id="ARBA00022801"/>
    </source>
</evidence>
<name>A0ABW0LKY7_9BACI</name>
<dbReference type="PANTHER" id="PTHR43265">
    <property type="entry name" value="ESTERASE ESTD"/>
    <property type="match status" value="1"/>
</dbReference>
<organism evidence="3 4">
    <name type="scientific">Lederbergia graminis</name>
    <dbReference type="NCBI Taxonomy" id="735518"/>
    <lineage>
        <taxon>Bacteria</taxon>
        <taxon>Bacillati</taxon>
        <taxon>Bacillota</taxon>
        <taxon>Bacilli</taxon>
        <taxon>Bacillales</taxon>
        <taxon>Bacillaceae</taxon>
        <taxon>Lederbergia</taxon>
    </lineage>
</organism>
<accession>A0ABW0LKY7</accession>
<dbReference type="PROSITE" id="PS00708">
    <property type="entry name" value="PRO_ENDOPEP_SER"/>
    <property type="match status" value="1"/>
</dbReference>
<proteinExistence type="predicted"/>
<dbReference type="Gene3D" id="3.40.50.1820">
    <property type="entry name" value="alpha/beta hydrolase"/>
    <property type="match status" value="1"/>
</dbReference>
<dbReference type="GO" id="GO:0016787">
    <property type="term" value="F:hydrolase activity"/>
    <property type="evidence" value="ECO:0007669"/>
    <property type="project" value="UniProtKB-KW"/>
</dbReference>
<dbReference type="SUPFAM" id="SSF53474">
    <property type="entry name" value="alpha/beta-Hydrolases"/>
    <property type="match status" value="1"/>
</dbReference>
<reference evidence="4" key="1">
    <citation type="journal article" date="2019" name="Int. J. Syst. Evol. Microbiol.">
        <title>The Global Catalogue of Microorganisms (GCM) 10K type strain sequencing project: providing services to taxonomists for standard genome sequencing and annotation.</title>
        <authorList>
            <consortium name="The Broad Institute Genomics Platform"/>
            <consortium name="The Broad Institute Genome Sequencing Center for Infectious Disease"/>
            <person name="Wu L."/>
            <person name="Ma J."/>
        </authorList>
    </citation>
    <scope>NUCLEOTIDE SEQUENCE [LARGE SCALE GENOMIC DNA]</scope>
    <source>
        <strain evidence="4">CGMCC 1.12237</strain>
    </source>
</reference>
<keyword evidence="4" id="KW-1185">Reference proteome</keyword>
<dbReference type="InterPro" id="IPR053145">
    <property type="entry name" value="AB_hydrolase_Est10"/>
</dbReference>
<evidence type="ECO:0000313" key="3">
    <source>
        <dbReference type="EMBL" id="MFC5466404.1"/>
    </source>
</evidence>
<dbReference type="RefSeq" id="WP_382354406.1">
    <property type="nucleotide sequence ID" value="NZ_JBHSMC010000026.1"/>
</dbReference>
<keyword evidence="1 3" id="KW-0378">Hydrolase</keyword>
<dbReference type="InterPro" id="IPR029058">
    <property type="entry name" value="AB_hydrolase_fold"/>
</dbReference>
<evidence type="ECO:0000313" key="4">
    <source>
        <dbReference type="Proteomes" id="UP001596147"/>
    </source>
</evidence>
<dbReference type="Pfam" id="PF02129">
    <property type="entry name" value="Peptidase_S15"/>
    <property type="match status" value="1"/>
</dbReference>
<gene>
    <name evidence="3" type="ORF">ACFPM4_16915</name>
</gene>
<dbReference type="InterPro" id="IPR002471">
    <property type="entry name" value="Pept_S9_AS"/>
</dbReference>
<protein>
    <submittedName>
        <fullName evidence="3">Alpha/beta hydrolase family protein</fullName>
        <ecNumber evidence="3">3.4.-.-</ecNumber>
    </submittedName>
</protein>
<evidence type="ECO:0000259" key="2">
    <source>
        <dbReference type="Pfam" id="PF02129"/>
    </source>
</evidence>
<dbReference type="EMBL" id="JBHSMC010000026">
    <property type="protein sequence ID" value="MFC5466404.1"/>
    <property type="molecule type" value="Genomic_DNA"/>
</dbReference>
<feature type="domain" description="Xaa-Pro dipeptidyl-peptidase-like" evidence="2">
    <location>
        <begin position="13"/>
        <end position="155"/>
    </location>
</feature>
<dbReference type="EC" id="3.4.-.-" evidence="3"/>
<dbReference type="Proteomes" id="UP001596147">
    <property type="component" value="Unassembled WGS sequence"/>
</dbReference>
<sequence length="249" mass="27541">MQPIQFPVEGEVIRGTLHVPSETKGKVPGVLIIPGFADTAVGPHNLHVQMARELCQQGFAVLRFDYRGQGESDGEFVDFTIESGLADARAALQFLAEQPEVDSDRLGVVGFSLGGMLAVQLASETECVRALSLLAPVAYPVKVFRSFFQASHLQEIEQQGWTDWLGWKVGKGFLDGLDFLNPVESMKAVKAKTTLFHGTDDEEVPIENAHAFGVEVTWLDNGDHQFSSFKLKDAVIELTADWFRRHVRN</sequence>
<dbReference type="PANTHER" id="PTHR43265:SF1">
    <property type="entry name" value="ESTERASE ESTD"/>
    <property type="match status" value="1"/>
</dbReference>